<keyword evidence="5 7" id="KW-0472">Membrane</keyword>
<dbReference type="PANTHER" id="PTHR30213">
    <property type="entry name" value="INNER MEMBRANE PROTEIN YHJD"/>
    <property type="match status" value="1"/>
</dbReference>
<reference evidence="8" key="2">
    <citation type="submission" date="2020-09" db="EMBL/GenBank/DDBJ databases">
        <authorList>
            <person name="Sun Q."/>
            <person name="Zhou Y."/>
        </authorList>
    </citation>
    <scope>NUCLEOTIDE SEQUENCE</scope>
    <source>
        <strain evidence="8">CGMCC 1.15478</strain>
    </source>
</reference>
<dbReference type="GO" id="GO:0005886">
    <property type="term" value="C:plasma membrane"/>
    <property type="evidence" value="ECO:0007669"/>
    <property type="project" value="UniProtKB-SubCell"/>
</dbReference>
<gene>
    <name evidence="8" type="ORF">GCM10011410_10390</name>
</gene>
<protein>
    <submittedName>
        <fullName evidence="8">Ribonuclease BN</fullName>
    </submittedName>
</protein>
<accession>A0A916U5I8</accession>
<evidence type="ECO:0000256" key="1">
    <source>
        <dbReference type="ARBA" id="ARBA00004651"/>
    </source>
</evidence>
<sequence length="390" mass="43057">MNSHVPLHRRAFQPVRTAAQIVWRTVSKAWEDSILSLAATAAFWQVLSLPPLLLGMLGAVGYVGDWFGPDTVDIIESRLISFSGQVFTENVVDQIIQPMVSDVLAQGRLQLVSVGFLISLWAGSAAIAAFVDGIVKAHDQSDHRHPVWQRFFALFLYVGFLVLAVFTLPLVALGPTLIMELIPDFWNGVASDLVRLLYYPAVGLLLIFGLTLLYKVALPKTLPWRRLMYGAIVAGLVFYGASAGLRIYLSTVTRTGYTYGALATPIAFLLFAFFLGFAIVIGAEFNATIQQHWPARATRLEQMKSWLGQQVKDTGEQAEDKPVATQLFHLATRKIRVATNRTKDGTVQQVELDSPADHDEPDGDQQSCPVDAPHGHSVDRGDEPQDRMRS</sequence>
<feature type="transmembrane region" description="Helical" evidence="7">
    <location>
        <begin position="197"/>
        <end position="217"/>
    </location>
</feature>
<evidence type="ECO:0000256" key="7">
    <source>
        <dbReference type="SAM" id="Phobius"/>
    </source>
</evidence>
<feature type="compositionally biased region" description="Basic and acidic residues" evidence="6">
    <location>
        <begin position="373"/>
        <end position="390"/>
    </location>
</feature>
<keyword evidence="3 7" id="KW-0812">Transmembrane</keyword>
<evidence type="ECO:0000256" key="5">
    <source>
        <dbReference type="ARBA" id="ARBA00023136"/>
    </source>
</evidence>
<feature type="transmembrane region" description="Helical" evidence="7">
    <location>
        <begin position="151"/>
        <end position="177"/>
    </location>
</feature>
<dbReference type="Pfam" id="PF03631">
    <property type="entry name" value="Virul_fac_BrkB"/>
    <property type="match status" value="1"/>
</dbReference>
<keyword evidence="4 7" id="KW-1133">Transmembrane helix</keyword>
<evidence type="ECO:0000256" key="4">
    <source>
        <dbReference type="ARBA" id="ARBA00022989"/>
    </source>
</evidence>
<dbReference type="PANTHER" id="PTHR30213:SF0">
    <property type="entry name" value="UPF0761 MEMBRANE PROTEIN YIHY"/>
    <property type="match status" value="1"/>
</dbReference>
<evidence type="ECO:0000313" key="9">
    <source>
        <dbReference type="Proteomes" id="UP000641514"/>
    </source>
</evidence>
<proteinExistence type="predicted"/>
<feature type="transmembrane region" description="Helical" evidence="7">
    <location>
        <begin position="109"/>
        <end position="131"/>
    </location>
</feature>
<feature type="region of interest" description="Disordered" evidence="6">
    <location>
        <begin position="342"/>
        <end position="390"/>
    </location>
</feature>
<comment type="caution">
    <text evidence="8">The sequence shown here is derived from an EMBL/GenBank/DDBJ whole genome shotgun (WGS) entry which is preliminary data.</text>
</comment>
<feature type="transmembrane region" description="Helical" evidence="7">
    <location>
        <begin position="229"/>
        <end position="249"/>
    </location>
</feature>
<dbReference type="InterPro" id="IPR017039">
    <property type="entry name" value="Virul_fac_BrkB"/>
</dbReference>
<organism evidence="8 9">
    <name type="scientific">Hoyosella rhizosphaerae</name>
    <dbReference type="NCBI Taxonomy" id="1755582"/>
    <lineage>
        <taxon>Bacteria</taxon>
        <taxon>Bacillati</taxon>
        <taxon>Actinomycetota</taxon>
        <taxon>Actinomycetes</taxon>
        <taxon>Mycobacteriales</taxon>
        <taxon>Hoyosellaceae</taxon>
        <taxon>Hoyosella</taxon>
    </lineage>
</organism>
<reference evidence="8" key="1">
    <citation type="journal article" date="2014" name="Int. J. Syst. Evol. Microbiol.">
        <title>Complete genome sequence of Corynebacterium casei LMG S-19264T (=DSM 44701T), isolated from a smear-ripened cheese.</title>
        <authorList>
            <consortium name="US DOE Joint Genome Institute (JGI-PGF)"/>
            <person name="Walter F."/>
            <person name="Albersmeier A."/>
            <person name="Kalinowski J."/>
            <person name="Ruckert C."/>
        </authorList>
    </citation>
    <scope>NUCLEOTIDE SEQUENCE</scope>
    <source>
        <strain evidence="8">CGMCC 1.15478</strain>
    </source>
</reference>
<keyword evidence="9" id="KW-1185">Reference proteome</keyword>
<feature type="transmembrane region" description="Helical" evidence="7">
    <location>
        <begin position="261"/>
        <end position="283"/>
    </location>
</feature>
<dbReference type="EMBL" id="BMJH01000001">
    <property type="protein sequence ID" value="GGC59864.1"/>
    <property type="molecule type" value="Genomic_DNA"/>
</dbReference>
<evidence type="ECO:0000256" key="2">
    <source>
        <dbReference type="ARBA" id="ARBA00022475"/>
    </source>
</evidence>
<dbReference type="RefSeq" id="WP_188671262.1">
    <property type="nucleotide sequence ID" value="NZ_BMJH01000001.1"/>
</dbReference>
<feature type="transmembrane region" description="Helical" evidence="7">
    <location>
        <begin position="34"/>
        <end position="63"/>
    </location>
</feature>
<dbReference type="AlphaFoldDB" id="A0A916U5I8"/>
<evidence type="ECO:0000313" key="8">
    <source>
        <dbReference type="EMBL" id="GGC59864.1"/>
    </source>
</evidence>
<comment type="subcellular location">
    <subcellularLocation>
        <location evidence="1">Cell membrane</location>
        <topology evidence="1">Multi-pass membrane protein</topology>
    </subcellularLocation>
</comment>
<keyword evidence="2" id="KW-1003">Cell membrane</keyword>
<name>A0A916U5I8_9ACTN</name>
<evidence type="ECO:0000256" key="3">
    <source>
        <dbReference type="ARBA" id="ARBA00022692"/>
    </source>
</evidence>
<evidence type="ECO:0000256" key="6">
    <source>
        <dbReference type="SAM" id="MobiDB-lite"/>
    </source>
</evidence>
<dbReference type="Proteomes" id="UP000641514">
    <property type="component" value="Unassembled WGS sequence"/>
</dbReference>